<organism evidence="1">
    <name type="scientific">Oceaniferula spumae</name>
    <dbReference type="NCBI Taxonomy" id="2979115"/>
    <lineage>
        <taxon>Bacteria</taxon>
        <taxon>Pseudomonadati</taxon>
        <taxon>Verrucomicrobiota</taxon>
        <taxon>Verrucomicrobiia</taxon>
        <taxon>Verrucomicrobiales</taxon>
        <taxon>Verrucomicrobiaceae</taxon>
        <taxon>Oceaniferula</taxon>
    </lineage>
</organism>
<accession>A0AAT9FS39</accession>
<dbReference type="EMBL" id="AP026866">
    <property type="protein sequence ID" value="BDS08701.1"/>
    <property type="molecule type" value="Genomic_DNA"/>
</dbReference>
<dbReference type="KEGG" id="osu:NT6N_37410"/>
<proteinExistence type="predicted"/>
<dbReference type="AlphaFoldDB" id="A0AAT9FS39"/>
<gene>
    <name evidence="1" type="ORF">NT6N_37410</name>
</gene>
<protein>
    <submittedName>
        <fullName evidence="1">Uncharacterized protein</fullName>
    </submittedName>
</protein>
<evidence type="ECO:0000313" key="1">
    <source>
        <dbReference type="EMBL" id="BDS08701.1"/>
    </source>
</evidence>
<name>A0AAT9FS39_9BACT</name>
<sequence>MSVIISPMIMTCKPKSIFSSDSLLEGGGHRAELMFNWFGEQGSVSLDGKYYRVNKLGLFQGRWTLTDQSGVRVSAEKLSPFSRAFIIQSSGETYRLEAQSIFSRAMSLHGGRANLTIAPNHMLTRKTTLSGSFPDIETTCLAMWLTLLMWRRSSNNSSS</sequence>
<reference evidence="1" key="1">
    <citation type="submission" date="2024-07" db="EMBL/GenBank/DDBJ databases">
        <title>Complete genome sequence of Verrucomicrobiaceae bacterium NT6N.</title>
        <authorList>
            <person name="Huang C."/>
            <person name="Takami H."/>
            <person name="Hamasaki K."/>
        </authorList>
    </citation>
    <scope>NUCLEOTIDE SEQUENCE</scope>
    <source>
        <strain evidence="1">NT6N</strain>
    </source>
</reference>